<keyword evidence="3" id="KW-1185">Reference proteome</keyword>
<dbReference type="PANTHER" id="PTHR33115:SF50">
    <property type="entry name" value="ARM REPEAT SUPERFAMILY PROTEIN"/>
    <property type="match status" value="1"/>
</dbReference>
<reference evidence="3" key="1">
    <citation type="submission" date="2024-06" db="EMBL/GenBank/DDBJ databases">
        <authorList>
            <person name="Ryan C."/>
        </authorList>
    </citation>
    <scope>NUCLEOTIDE SEQUENCE [LARGE SCALE GENOMIC DNA]</scope>
</reference>
<protein>
    <submittedName>
        <fullName evidence="2">Uncharacterized protein</fullName>
    </submittedName>
</protein>
<keyword evidence="1" id="KW-1133">Transmembrane helix</keyword>
<dbReference type="Gene3D" id="1.25.10.10">
    <property type="entry name" value="Leucine-rich Repeat Variant"/>
    <property type="match status" value="2"/>
</dbReference>
<feature type="transmembrane region" description="Helical" evidence="1">
    <location>
        <begin position="170"/>
        <end position="190"/>
    </location>
</feature>
<sequence>MRGKEEELGGYAAAPAAQQQLLRKVNWLVLLQAPCASLARTVGAFVLVLATVLVLGGFKWNLKPVDFWLVTCLSIFQPYRTFGGHWWRHLEILYPLPMRLNRRLVPLMRFFLESLPSETVVSGLVHFRWACLMVLVCACMMLSIFRLAIHKFGNTNQNPQDTILNPVLKLFYSLLLAQAVLSFYETTLSVNCMQTMQYIRQEYALDLGDRPLQLYSLHVMKMCRDGEFSRTMSTTLASFALDTLSSKEPDARLDATRVLRSLLRAPRCKEVALAEVRDSPDAIDTLFRMIALTGQDPTSRATRKEASMIVAELAANLRISGSPRSVQSVCSLLQDGGEDDELMAEGLKILEGLSNNNTDNLVQLSNSAELMYMITDIVSQWEVNGNTEKAKSSLTVIGRFTGAAGRQGNTLRRTIWEDEQLMATVREMLQDPDAHGELRKLAIDAVAGFALDDEARKCGATRKAFGVLLSIFCDPPREEAMPNDQVALDDEQEQQAARLAEQVRLAAGNALVGLTTESGANCAAILQRGRGYLESLQHIYNEQHAVRRAVAAKILRNMCNYLNREALDGHGIMDFYGGSISAVLTTIYGTANLVGEVMEAFLGVALHLCKAIIPRTEFAAALNGIGSENFVRKLKSVLDEANARPRAAADWLPGIRRSAIELAIWMMQSEGQLHCIHHFIRYEMRQSLVAVRPEKEENYKLLSGCGVPVLEHEESLSSLVRIALRVIPGPQIGQ</sequence>
<evidence type="ECO:0000313" key="3">
    <source>
        <dbReference type="Proteomes" id="UP001497457"/>
    </source>
</evidence>
<evidence type="ECO:0000256" key="1">
    <source>
        <dbReference type="SAM" id="Phobius"/>
    </source>
</evidence>
<dbReference type="SUPFAM" id="SSF48371">
    <property type="entry name" value="ARM repeat"/>
    <property type="match status" value="1"/>
</dbReference>
<dbReference type="PANTHER" id="PTHR33115">
    <property type="entry name" value="ARM REPEAT SUPERFAMILY PROTEIN"/>
    <property type="match status" value="1"/>
</dbReference>
<reference evidence="2 3" key="2">
    <citation type="submission" date="2024-10" db="EMBL/GenBank/DDBJ databases">
        <authorList>
            <person name="Ryan C."/>
        </authorList>
    </citation>
    <scope>NUCLEOTIDE SEQUENCE [LARGE SCALE GENOMIC DNA]</scope>
</reference>
<keyword evidence="1" id="KW-0472">Membrane</keyword>
<dbReference type="EMBL" id="OZ075126">
    <property type="protein sequence ID" value="CAL4942787.1"/>
    <property type="molecule type" value="Genomic_DNA"/>
</dbReference>
<dbReference type="Proteomes" id="UP001497457">
    <property type="component" value="Chromosome 16b"/>
</dbReference>
<name>A0ABC8YEU8_9POAL</name>
<dbReference type="AlphaFoldDB" id="A0ABC8YEU8"/>
<proteinExistence type="predicted"/>
<dbReference type="InterPro" id="IPR016024">
    <property type="entry name" value="ARM-type_fold"/>
</dbReference>
<feature type="transmembrane region" description="Helical" evidence="1">
    <location>
        <begin position="127"/>
        <end position="149"/>
    </location>
</feature>
<dbReference type="InterPro" id="IPR011989">
    <property type="entry name" value="ARM-like"/>
</dbReference>
<evidence type="ECO:0000313" key="2">
    <source>
        <dbReference type="EMBL" id="CAL4942787.1"/>
    </source>
</evidence>
<accession>A0ABC8YEU8</accession>
<feature type="transmembrane region" description="Helical" evidence="1">
    <location>
        <begin position="31"/>
        <end position="55"/>
    </location>
</feature>
<organism evidence="2 3">
    <name type="scientific">Urochloa decumbens</name>
    <dbReference type="NCBI Taxonomy" id="240449"/>
    <lineage>
        <taxon>Eukaryota</taxon>
        <taxon>Viridiplantae</taxon>
        <taxon>Streptophyta</taxon>
        <taxon>Embryophyta</taxon>
        <taxon>Tracheophyta</taxon>
        <taxon>Spermatophyta</taxon>
        <taxon>Magnoliopsida</taxon>
        <taxon>Liliopsida</taxon>
        <taxon>Poales</taxon>
        <taxon>Poaceae</taxon>
        <taxon>PACMAD clade</taxon>
        <taxon>Panicoideae</taxon>
        <taxon>Panicodae</taxon>
        <taxon>Paniceae</taxon>
        <taxon>Melinidinae</taxon>
        <taxon>Urochloa</taxon>
    </lineage>
</organism>
<keyword evidence="1" id="KW-0812">Transmembrane</keyword>
<gene>
    <name evidence="2" type="ORF">URODEC1_LOCUS33774</name>
</gene>